<feature type="compositionally biased region" description="Basic and acidic residues" evidence="14">
    <location>
        <begin position="501"/>
        <end position="510"/>
    </location>
</feature>
<evidence type="ECO:0000256" key="2">
    <source>
        <dbReference type="ARBA" id="ARBA00006474"/>
    </source>
</evidence>
<keyword evidence="6 13" id="KW-0547">Nucleotide-binding</keyword>
<dbReference type="Pfam" id="PF13491">
    <property type="entry name" value="FtsK_4TM"/>
    <property type="match status" value="1"/>
</dbReference>
<dbReference type="InterPro" id="IPR002543">
    <property type="entry name" value="FtsK_dom"/>
</dbReference>
<feature type="transmembrane region" description="Helical" evidence="15">
    <location>
        <begin position="211"/>
        <end position="233"/>
    </location>
</feature>
<gene>
    <name evidence="17" type="ORF">SOCE836_094570</name>
</gene>
<evidence type="ECO:0000313" key="17">
    <source>
        <dbReference type="EMBL" id="AUX37235.1"/>
    </source>
</evidence>
<dbReference type="GO" id="GO:0003677">
    <property type="term" value="F:DNA binding"/>
    <property type="evidence" value="ECO:0007669"/>
    <property type="project" value="UniProtKB-KW"/>
</dbReference>
<dbReference type="EMBL" id="CP012672">
    <property type="protein sequence ID" value="AUX37235.1"/>
    <property type="molecule type" value="Genomic_DNA"/>
</dbReference>
<keyword evidence="4" id="KW-0132">Cell division</keyword>
<dbReference type="RefSeq" id="WP_129579898.1">
    <property type="nucleotide sequence ID" value="NZ_CP012672.1"/>
</dbReference>
<evidence type="ECO:0000256" key="10">
    <source>
        <dbReference type="ARBA" id="ARBA00023125"/>
    </source>
</evidence>
<dbReference type="PANTHER" id="PTHR22683:SF41">
    <property type="entry name" value="DNA TRANSLOCASE FTSK"/>
    <property type="match status" value="1"/>
</dbReference>
<keyword evidence="7" id="KW-0159">Chromosome partition</keyword>
<evidence type="ECO:0000256" key="15">
    <source>
        <dbReference type="SAM" id="Phobius"/>
    </source>
</evidence>
<feature type="region of interest" description="Disordered" evidence="14">
    <location>
        <begin position="15"/>
        <end position="40"/>
    </location>
</feature>
<feature type="transmembrane region" description="Helical" evidence="15">
    <location>
        <begin position="51"/>
        <end position="70"/>
    </location>
</feature>
<evidence type="ECO:0000256" key="6">
    <source>
        <dbReference type="ARBA" id="ARBA00022741"/>
    </source>
</evidence>
<evidence type="ECO:0000259" key="16">
    <source>
        <dbReference type="PROSITE" id="PS50901"/>
    </source>
</evidence>
<dbReference type="GO" id="GO:0051301">
    <property type="term" value="P:cell division"/>
    <property type="evidence" value="ECO:0007669"/>
    <property type="project" value="UniProtKB-KW"/>
</dbReference>
<evidence type="ECO:0000256" key="11">
    <source>
        <dbReference type="ARBA" id="ARBA00023136"/>
    </source>
</evidence>
<feature type="compositionally biased region" description="Acidic residues" evidence="14">
    <location>
        <begin position="511"/>
        <end position="531"/>
    </location>
</feature>
<evidence type="ECO:0000256" key="5">
    <source>
        <dbReference type="ARBA" id="ARBA00022692"/>
    </source>
</evidence>
<dbReference type="PANTHER" id="PTHR22683">
    <property type="entry name" value="SPORULATION PROTEIN RELATED"/>
    <property type="match status" value="1"/>
</dbReference>
<dbReference type="PROSITE" id="PS50901">
    <property type="entry name" value="FTSK"/>
    <property type="match status" value="1"/>
</dbReference>
<feature type="binding site" evidence="13">
    <location>
        <begin position="811"/>
        <end position="818"/>
    </location>
    <ligand>
        <name>ATP</name>
        <dbReference type="ChEBI" id="CHEBI:30616"/>
    </ligand>
</feature>
<feature type="transmembrane region" description="Helical" evidence="15">
    <location>
        <begin position="128"/>
        <end position="149"/>
    </location>
</feature>
<proteinExistence type="inferred from homology"/>
<keyword evidence="11 15" id="KW-0472">Membrane</keyword>
<dbReference type="Pfam" id="PF01580">
    <property type="entry name" value="FtsK_SpoIIIE"/>
    <property type="match status" value="1"/>
</dbReference>
<dbReference type="AlphaFoldDB" id="A0A4P2R2T1"/>
<feature type="transmembrane region" description="Helical" evidence="15">
    <location>
        <begin position="179"/>
        <end position="199"/>
    </location>
</feature>
<dbReference type="InterPro" id="IPR050206">
    <property type="entry name" value="FtsK/SpoIIIE/SftA"/>
</dbReference>
<dbReference type="CDD" id="cd01127">
    <property type="entry name" value="TrwB_TraG_TraD_VirD4"/>
    <property type="match status" value="1"/>
</dbReference>
<dbReference type="InterPro" id="IPR025199">
    <property type="entry name" value="FtsK_4TM"/>
</dbReference>
<reference evidence="17 18" key="1">
    <citation type="submission" date="2015-09" db="EMBL/GenBank/DDBJ databases">
        <title>Sorangium comparison.</title>
        <authorList>
            <person name="Zaburannyi N."/>
            <person name="Bunk B."/>
            <person name="Overmann J."/>
            <person name="Mueller R."/>
        </authorList>
    </citation>
    <scope>NUCLEOTIDE SEQUENCE [LARGE SCALE GENOMIC DNA]</scope>
    <source>
        <strain evidence="17 18">So ce836</strain>
    </source>
</reference>
<feature type="compositionally biased region" description="Low complexity" evidence="14">
    <location>
        <begin position="532"/>
        <end position="543"/>
    </location>
</feature>
<keyword evidence="8 13" id="KW-0067">ATP-binding</keyword>
<feature type="domain" description="FtsK" evidence="16">
    <location>
        <begin position="794"/>
        <end position="1020"/>
    </location>
</feature>
<keyword evidence="9 15" id="KW-1133">Transmembrane helix</keyword>
<feature type="compositionally biased region" description="Basic and acidic residues" evidence="14">
    <location>
        <begin position="555"/>
        <end position="615"/>
    </location>
</feature>
<accession>A0A4P2R2T1</accession>
<dbReference type="Gene3D" id="1.10.10.10">
    <property type="entry name" value="Winged helix-like DNA-binding domain superfamily/Winged helix DNA-binding domain"/>
    <property type="match status" value="1"/>
</dbReference>
<evidence type="ECO:0000256" key="14">
    <source>
        <dbReference type="SAM" id="MobiDB-lite"/>
    </source>
</evidence>
<feature type="region of interest" description="Disordered" evidence="14">
    <location>
        <begin position="403"/>
        <end position="632"/>
    </location>
</feature>
<dbReference type="Pfam" id="PF17854">
    <property type="entry name" value="FtsK_alpha"/>
    <property type="match status" value="1"/>
</dbReference>
<feature type="region of interest" description="Disordered" evidence="14">
    <location>
        <begin position="301"/>
        <end position="342"/>
    </location>
</feature>
<protein>
    <recommendedName>
        <fullName evidence="16">FtsK domain-containing protein</fullName>
    </recommendedName>
</protein>
<dbReference type="GO" id="GO:0005524">
    <property type="term" value="F:ATP binding"/>
    <property type="evidence" value="ECO:0007669"/>
    <property type="project" value="UniProtKB-UniRule"/>
</dbReference>
<dbReference type="Gene3D" id="3.40.50.300">
    <property type="entry name" value="P-loop containing nucleotide triphosphate hydrolases"/>
    <property type="match status" value="1"/>
</dbReference>
<keyword evidence="3" id="KW-1003">Cell membrane</keyword>
<dbReference type="Gene3D" id="3.30.980.40">
    <property type="match status" value="1"/>
</dbReference>
<dbReference type="GO" id="GO:0005886">
    <property type="term" value="C:plasma membrane"/>
    <property type="evidence" value="ECO:0007669"/>
    <property type="project" value="UniProtKB-SubCell"/>
</dbReference>
<dbReference type="InterPro" id="IPR041027">
    <property type="entry name" value="FtsK_alpha"/>
</dbReference>
<evidence type="ECO:0000256" key="12">
    <source>
        <dbReference type="ARBA" id="ARBA00023306"/>
    </source>
</evidence>
<evidence type="ECO:0000256" key="9">
    <source>
        <dbReference type="ARBA" id="ARBA00022989"/>
    </source>
</evidence>
<dbReference type="Proteomes" id="UP000295497">
    <property type="component" value="Chromosome"/>
</dbReference>
<name>A0A4P2R2T1_SORCE</name>
<dbReference type="SUPFAM" id="SSF52540">
    <property type="entry name" value="P-loop containing nucleoside triphosphate hydrolases"/>
    <property type="match status" value="1"/>
</dbReference>
<evidence type="ECO:0000256" key="13">
    <source>
        <dbReference type="PROSITE-ProRule" id="PRU00289"/>
    </source>
</evidence>
<comment type="subcellular location">
    <subcellularLocation>
        <location evidence="1">Cell membrane</location>
        <topology evidence="1">Multi-pass membrane protein</topology>
    </subcellularLocation>
</comment>
<feature type="compositionally biased region" description="Low complexity" evidence="14">
    <location>
        <begin position="620"/>
        <end position="632"/>
    </location>
</feature>
<evidence type="ECO:0000256" key="1">
    <source>
        <dbReference type="ARBA" id="ARBA00004651"/>
    </source>
</evidence>
<evidence type="ECO:0000256" key="7">
    <source>
        <dbReference type="ARBA" id="ARBA00022829"/>
    </source>
</evidence>
<evidence type="ECO:0000256" key="8">
    <source>
        <dbReference type="ARBA" id="ARBA00022840"/>
    </source>
</evidence>
<keyword evidence="5 15" id="KW-0812">Transmembrane</keyword>
<organism evidence="17 18">
    <name type="scientific">Sorangium cellulosum</name>
    <name type="common">Polyangium cellulosum</name>
    <dbReference type="NCBI Taxonomy" id="56"/>
    <lineage>
        <taxon>Bacteria</taxon>
        <taxon>Pseudomonadati</taxon>
        <taxon>Myxococcota</taxon>
        <taxon>Polyangia</taxon>
        <taxon>Polyangiales</taxon>
        <taxon>Polyangiaceae</taxon>
        <taxon>Sorangium</taxon>
    </lineage>
</organism>
<keyword evidence="10" id="KW-0238">DNA-binding</keyword>
<dbReference type="InterPro" id="IPR027417">
    <property type="entry name" value="P-loop_NTPase"/>
</dbReference>
<dbReference type="Pfam" id="PF09397">
    <property type="entry name" value="FtsK_gamma"/>
    <property type="match status" value="1"/>
</dbReference>
<feature type="compositionally biased region" description="Basic and acidic residues" evidence="14">
    <location>
        <begin position="440"/>
        <end position="470"/>
    </location>
</feature>
<comment type="similarity">
    <text evidence="2">Belongs to the FtsK/SpoIIIE/SftA family.</text>
</comment>
<dbReference type="GO" id="GO:0007059">
    <property type="term" value="P:chromosome segregation"/>
    <property type="evidence" value="ECO:0007669"/>
    <property type="project" value="UniProtKB-KW"/>
</dbReference>
<dbReference type="InterPro" id="IPR018541">
    <property type="entry name" value="Ftsk_gamma"/>
</dbReference>
<evidence type="ECO:0000313" key="18">
    <source>
        <dbReference type="Proteomes" id="UP000295497"/>
    </source>
</evidence>
<dbReference type="InterPro" id="IPR036390">
    <property type="entry name" value="WH_DNA-bd_sf"/>
</dbReference>
<evidence type="ECO:0000256" key="3">
    <source>
        <dbReference type="ARBA" id="ARBA00022475"/>
    </source>
</evidence>
<feature type="compositionally biased region" description="Basic and acidic residues" evidence="14">
    <location>
        <begin position="333"/>
        <end position="342"/>
    </location>
</feature>
<feature type="transmembrane region" description="Helical" evidence="15">
    <location>
        <begin position="90"/>
        <end position="116"/>
    </location>
</feature>
<dbReference type="SUPFAM" id="SSF46785">
    <property type="entry name" value="Winged helix' DNA-binding domain"/>
    <property type="match status" value="1"/>
</dbReference>
<evidence type="ECO:0000256" key="4">
    <source>
        <dbReference type="ARBA" id="ARBA00022618"/>
    </source>
</evidence>
<dbReference type="InterPro" id="IPR036388">
    <property type="entry name" value="WH-like_DNA-bd_sf"/>
</dbReference>
<keyword evidence="12" id="KW-0131">Cell cycle</keyword>
<sequence>MNVPLFAPRRAQPAAGLGEPLRSGARGAARTSPAGVSGPAAPPAHSYARDAAALVLLVSALYSALALASFRADPLRPEISGDDWVGPVGAALAGASVQAVGVIAWFVPLELALLAMPLLGAKRSIASLFRLSGDLVVVIVLAALAHVAFPRAVAFGAMPLGGAVGELFGEVLRALFSNIGSYIIGLTIVALILMGRATFSFIELAHRAEQLAVAIAARVAGWARALFGAWAAARDLERREGASAQEAPPIIARNSSPDAIIAALADDADEPLSDPAARSTPVEPAHAEAPALDLWKSAPLSAAAEEPAAPPKPRRGRKAQAKEPREAAPQGSEAREPVVRGGEAHEVVIHGGEPREVVIHGGEPREVVIHGGEAHEVMTRGGEAHEVVIHGGEAHEVVVHGAEPDEEAPESDAPREAALHGAGPREGAQRFVELTEEAEREGAQRAEPRERAQRAAEPRERAQRAAEPRRPARRRAAALAGSRDAAALEDGDESPFAGEAHLVERIVEREVELDEDDAVEPAAFEADDDDSAAAFAEPEALDVPTPSPILPVRELPAREPDAHRGLPAREPRDLPAREPRDLPAREPRDLPAREPRDLPAREPREPDARAAHREPPPAGGPERPQGAAPRAPTIVDTSRALVSEKPAVVKVVPATGEGFRLPSTDMLDVPAGGRLQLDADQLKATAQLLEKTLADYGVSGKVEEIHPGPTVTTFEVSPAAGTKVSKVAGLADDLALGLSRKVRIVAPIPGKNRIGFEIPNEHRLPVNLRELVEDRRFVEMKAPLPCVLGRDIIGTPYFADLASMPHVIVAGATGAGKSVGLNVMLVSLLFRKTPDELRLLMIDPKVVELAPFDRIPHLLLPVVTDMKQAANALKWAVDEMERRYQLFANAGTKNITTYNAWVERVHRGEARPPKPPPKVSAIGADGLEVEVDAAKDGSDAALPEKIPFIVIVVDEFADLMMQQGKDVEASVARLAQKARAAGMHVILATQRPSVDVITGMIKANFPTRIAFRVAQKVDSRTILDEQGAEHLLGRGDMLIKMNGSNETRRVQCPFCSEEEVQKITDFLRLQGEPVYDEAILRPRDDEGEEPDTSDAEADPMYDAAVRIVADTRRCSTSWLQRKLGVGYNRAAKLVEAMEKRGLVGPANGAKDREVLIAPI</sequence>
<dbReference type="SMART" id="SM00843">
    <property type="entry name" value="Ftsk_gamma"/>
    <property type="match status" value="1"/>
</dbReference>